<sequence length="79" mass="8888">MQIRQYHATAKALTITLVLQTAGDQQKSKYTKKTIHIPKAMRSFNGSLTTLQLGVLRLAWFKSRASGMSMRRPSAVRPL</sequence>
<evidence type="ECO:0000313" key="2">
    <source>
        <dbReference type="Proteomes" id="UP000196980"/>
    </source>
</evidence>
<protein>
    <submittedName>
        <fullName evidence="1">Uncharacterized protein</fullName>
    </submittedName>
</protein>
<evidence type="ECO:0000313" key="1">
    <source>
        <dbReference type="EMBL" id="ALR06146.1"/>
    </source>
</evidence>
<proteinExistence type="predicted"/>
<dbReference type="RefSeq" id="WP_088577859.1">
    <property type="nucleotide sequence ID" value="NZ_CP009885.1"/>
</dbReference>
<accession>A0ABC8ACG4</accession>
<organism evidence="1 2">
    <name type="scientific">Xylella fastidiosa</name>
    <dbReference type="NCBI Taxonomy" id="2371"/>
    <lineage>
        <taxon>Bacteria</taxon>
        <taxon>Pseudomonadati</taxon>
        <taxon>Pseudomonadota</taxon>
        <taxon>Gammaproteobacteria</taxon>
        <taxon>Lysobacterales</taxon>
        <taxon>Lysobacteraceae</taxon>
        <taxon>Xylella</taxon>
    </lineage>
</organism>
<reference evidence="2" key="1">
    <citation type="submission" date="2014-11" db="EMBL/GenBank/DDBJ databases">
        <title>Xylella fastidiosa Hib4 Genome Sequencing.</title>
        <authorList>
            <person name="Pierry P.M."/>
            <person name="da Silva A.M."/>
        </authorList>
    </citation>
    <scope>NUCLEOTIDE SEQUENCE [LARGE SCALE GENOMIC DNA]</scope>
    <source>
        <strain evidence="2">Hib4</strain>
    </source>
</reference>
<name>A0ABC8ACG4_XYLFS</name>
<dbReference type="KEGG" id="xfh:XFHB_04010"/>
<dbReference type="AlphaFoldDB" id="A0ABC8ACG4"/>
<dbReference type="Proteomes" id="UP000196980">
    <property type="component" value="Chromosome"/>
</dbReference>
<gene>
    <name evidence="1" type="ORF">XFHB_04010</name>
</gene>
<dbReference type="EMBL" id="CP009885">
    <property type="protein sequence ID" value="ALR06146.1"/>
    <property type="molecule type" value="Genomic_DNA"/>
</dbReference>